<protein>
    <submittedName>
        <fullName evidence="2">Alpha/beta fold hydrolase</fullName>
    </submittedName>
</protein>
<evidence type="ECO:0000313" key="3">
    <source>
        <dbReference type="Proteomes" id="UP001328733"/>
    </source>
</evidence>
<dbReference type="GO" id="GO:0016787">
    <property type="term" value="F:hydrolase activity"/>
    <property type="evidence" value="ECO:0007669"/>
    <property type="project" value="UniProtKB-KW"/>
</dbReference>
<dbReference type="EMBL" id="JBAFSM010000014">
    <property type="protein sequence ID" value="MEG3437262.1"/>
    <property type="molecule type" value="Genomic_DNA"/>
</dbReference>
<sequence length="148" mass="16737">MNPTSSFPRVPLLVLGSFLLPWTPQFVYELSSIPAVFFLARMTRLSPIARKTLRKAVRDAPQPTAVQRLELPREFTIDTARLRQFTEPVLLFGSRGDRILPSVEEVYRLAGVFPNARTVILPHSGHACLLESDLDLIAILRETRFLPV</sequence>
<dbReference type="InterPro" id="IPR029058">
    <property type="entry name" value="AB_hydrolase_fold"/>
</dbReference>
<dbReference type="InterPro" id="IPR000073">
    <property type="entry name" value="AB_hydrolase_1"/>
</dbReference>
<name>A0AAW9QSQ1_9CHRO</name>
<dbReference type="PANTHER" id="PTHR22753:SF14">
    <property type="entry name" value="MONOACYLGLYCEROL_DIACYLGLYCEROL O-ACYLTRANSFERASE"/>
    <property type="match status" value="1"/>
</dbReference>
<comment type="caution">
    <text evidence="2">The sequence shown here is derived from an EMBL/GenBank/DDBJ whole genome shotgun (WGS) entry which is preliminary data.</text>
</comment>
<dbReference type="SUPFAM" id="SSF53474">
    <property type="entry name" value="alpha/beta-Hydrolases"/>
    <property type="match status" value="1"/>
</dbReference>
<dbReference type="PANTHER" id="PTHR22753">
    <property type="entry name" value="TRANSMEMBRANE PROTEIN 68"/>
    <property type="match status" value="1"/>
</dbReference>
<dbReference type="GO" id="GO:0016020">
    <property type="term" value="C:membrane"/>
    <property type="evidence" value="ECO:0007669"/>
    <property type="project" value="TreeGrafter"/>
</dbReference>
<keyword evidence="2" id="KW-0378">Hydrolase</keyword>
<accession>A0AAW9QSQ1</accession>
<dbReference type="Proteomes" id="UP001328733">
    <property type="component" value="Unassembled WGS sequence"/>
</dbReference>
<evidence type="ECO:0000259" key="1">
    <source>
        <dbReference type="Pfam" id="PF00561"/>
    </source>
</evidence>
<keyword evidence="3" id="KW-1185">Reference proteome</keyword>
<dbReference type="Pfam" id="PF00561">
    <property type="entry name" value="Abhydrolase_1"/>
    <property type="match status" value="1"/>
</dbReference>
<evidence type="ECO:0000313" key="2">
    <source>
        <dbReference type="EMBL" id="MEG3437262.1"/>
    </source>
</evidence>
<reference evidence="2 3" key="1">
    <citation type="submission" date="2024-01" db="EMBL/GenBank/DDBJ databases">
        <title>Genomic insights into the taxonomy and metabolism of the cyanobacterium Pannus brasiliensis CCIBt3594.</title>
        <authorList>
            <person name="Machado M."/>
            <person name="Botero N.B."/>
            <person name="Andreote A.P.D."/>
            <person name="Feitosa A.M.T."/>
            <person name="Popin R."/>
            <person name="Sivonen K."/>
            <person name="Fiore M.F."/>
        </authorList>
    </citation>
    <scope>NUCLEOTIDE SEQUENCE [LARGE SCALE GENOMIC DNA]</scope>
    <source>
        <strain evidence="2 3">CCIBt3594</strain>
    </source>
</reference>
<organism evidence="2 3">
    <name type="scientific">Pannus brasiliensis CCIBt3594</name>
    <dbReference type="NCBI Taxonomy" id="1427578"/>
    <lineage>
        <taxon>Bacteria</taxon>
        <taxon>Bacillati</taxon>
        <taxon>Cyanobacteriota</taxon>
        <taxon>Cyanophyceae</taxon>
        <taxon>Oscillatoriophycideae</taxon>
        <taxon>Chroococcales</taxon>
        <taxon>Microcystaceae</taxon>
        <taxon>Pannus</taxon>
    </lineage>
</organism>
<dbReference type="AlphaFoldDB" id="A0AAW9QSQ1"/>
<dbReference type="RefSeq" id="WP_332864832.1">
    <property type="nucleotide sequence ID" value="NZ_JBAFSM010000014.1"/>
</dbReference>
<feature type="domain" description="AB hydrolase-1" evidence="1">
    <location>
        <begin position="74"/>
        <end position="131"/>
    </location>
</feature>
<gene>
    <name evidence="2" type="ORF">V0288_09040</name>
</gene>
<dbReference type="Gene3D" id="3.40.50.1820">
    <property type="entry name" value="alpha/beta hydrolase"/>
    <property type="match status" value="1"/>
</dbReference>
<proteinExistence type="predicted"/>